<gene>
    <name evidence="2" type="ORF">E4K64_37975</name>
    <name evidence="1" type="ORF">E4K66_37870</name>
</gene>
<evidence type="ECO:0000313" key="1">
    <source>
        <dbReference type="EMBL" id="TFV29432.1"/>
    </source>
</evidence>
<sequence>MPGLASRVCFGALGAAYLYDKMANDFFLSTTSLHDGKGGFSSDTRLTKAGKQAEEYFQIYCSLSDEEKNGVANQVRAPRLVGSNKFASMIDYRAATKVHLKNLVNTEQAHMSIMKNIKCLKGGGMTIEGVSRHAPTIVPDSLDLTSSPEYLSKNKYSLSGVRNEQTGSTGYASRTITKPFIERGLDHFIAEVESDRSLSPKQAVEALEAHLNSDSRLGENAQLVAGQAFLIFSRVYESKWGTAHKVLMPYLHENGWLSLAENEKMGKTRPFAREDMEKGLLRRNTSVIGPFFHDAYVRVHSALSAMELVSPKNFWHREVGEMRYLPIAHFRLNDSEDGFEDCSGLSDSFTSFNIAVCINHARMMNGDERLSKDDVVALVGCLNAVFDNASGVRHTLQETARGCFAGAGYATEDADDFYRTVCKNASDEFYGGKARYAEGAAS</sequence>
<reference evidence="2 3" key="2">
    <citation type="submission" date="2019-03" db="EMBL/GenBank/DDBJ databases">
        <title>Bradyrhizobium strains diversity.</title>
        <authorList>
            <person name="Urquiaga M.C.O."/>
            <person name="Hungria M."/>
            <person name="Delamuta J.R.M."/>
            <person name="Klepa M.S."/>
        </authorList>
    </citation>
    <scope>NUCLEOTIDE SEQUENCE [LARGE SCALE GENOMIC DNA]</scope>
    <source>
        <strain evidence="2 3">CNPSo 3426</strain>
    </source>
</reference>
<dbReference type="Proteomes" id="UP000297700">
    <property type="component" value="Unassembled WGS sequence"/>
</dbReference>
<dbReference type="EMBL" id="SPQU01000052">
    <property type="protein sequence ID" value="TFV29432.1"/>
    <property type="molecule type" value="Genomic_DNA"/>
</dbReference>
<dbReference type="OrthoDB" id="8176305at2"/>
<protein>
    <submittedName>
        <fullName evidence="2">Type III effector HopG1</fullName>
    </submittedName>
</protein>
<reference evidence="1 4" key="1">
    <citation type="submission" date="2019-03" db="EMBL/GenBank/DDBJ databases">
        <title>Bradyrhizobium strains diversity isolated from Chamaecrista fasciculata.</title>
        <authorList>
            <person name="Urquiaga M.C.O."/>
            <person name="Hungria M."/>
            <person name="Delamuta J.R.M."/>
        </authorList>
    </citation>
    <scope>NUCLEOTIDE SEQUENCE [LARGE SCALE GENOMIC DNA]</scope>
    <source>
        <strain evidence="1 4">CNPSo 3424</strain>
    </source>
</reference>
<accession>A0A4Y9KPZ2</accession>
<evidence type="ECO:0000313" key="3">
    <source>
        <dbReference type="Proteomes" id="UP000297700"/>
    </source>
</evidence>
<dbReference type="Proteomes" id="UP000298225">
    <property type="component" value="Unassembled WGS sequence"/>
</dbReference>
<dbReference type="EMBL" id="SPQS01000052">
    <property type="protein sequence ID" value="TFV67961.1"/>
    <property type="molecule type" value="Genomic_DNA"/>
</dbReference>
<proteinExistence type="predicted"/>
<evidence type="ECO:0000313" key="2">
    <source>
        <dbReference type="EMBL" id="TFV67961.1"/>
    </source>
</evidence>
<dbReference type="AlphaFoldDB" id="A0A4Y9NJF2"/>
<organism evidence="2 3">
    <name type="scientific">Bradyrhizobium frederickii</name>
    <dbReference type="NCBI Taxonomy" id="2560054"/>
    <lineage>
        <taxon>Bacteria</taxon>
        <taxon>Pseudomonadati</taxon>
        <taxon>Pseudomonadota</taxon>
        <taxon>Alphaproteobacteria</taxon>
        <taxon>Hyphomicrobiales</taxon>
        <taxon>Nitrobacteraceae</taxon>
        <taxon>Bradyrhizobium</taxon>
    </lineage>
</organism>
<dbReference type="NCBIfam" id="NF041402">
    <property type="entry name" value="XopAG"/>
    <property type="match status" value="1"/>
</dbReference>
<accession>A0A4Y9NJF2</accession>
<keyword evidence="4" id="KW-1185">Reference proteome</keyword>
<evidence type="ECO:0000313" key="4">
    <source>
        <dbReference type="Proteomes" id="UP000298225"/>
    </source>
</evidence>
<comment type="caution">
    <text evidence="2">The sequence shown here is derived from an EMBL/GenBank/DDBJ whole genome shotgun (WGS) entry which is preliminary data.</text>
</comment>
<name>A0A4Y9NJF2_9BRAD</name>